<accession>A0A3P8VJV1</accession>
<feature type="transmembrane region" description="Helical" evidence="6">
    <location>
        <begin position="20"/>
        <end position="39"/>
    </location>
</feature>
<reference evidence="8 9" key="1">
    <citation type="journal article" date="2014" name="Nat. Genet.">
        <title>Whole-genome sequence of a flatfish provides insights into ZW sex chromosome evolution and adaptation to a benthic lifestyle.</title>
        <authorList>
            <person name="Chen S."/>
            <person name="Zhang G."/>
            <person name="Shao C."/>
            <person name="Huang Q."/>
            <person name="Liu G."/>
            <person name="Zhang P."/>
            <person name="Song W."/>
            <person name="An N."/>
            <person name="Chalopin D."/>
            <person name="Volff J.N."/>
            <person name="Hong Y."/>
            <person name="Li Q."/>
            <person name="Sha Z."/>
            <person name="Zhou H."/>
            <person name="Xie M."/>
            <person name="Yu Q."/>
            <person name="Liu Y."/>
            <person name="Xiang H."/>
            <person name="Wang N."/>
            <person name="Wu K."/>
            <person name="Yang C."/>
            <person name="Zhou Q."/>
            <person name="Liao X."/>
            <person name="Yang L."/>
            <person name="Hu Q."/>
            <person name="Zhang J."/>
            <person name="Meng L."/>
            <person name="Jin L."/>
            <person name="Tian Y."/>
            <person name="Lian J."/>
            <person name="Yang J."/>
            <person name="Miao G."/>
            <person name="Liu S."/>
            <person name="Liang Z."/>
            <person name="Yan F."/>
            <person name="Li Y."/>
            <person name="Sun B."/>
            <person name="Zhang H."/>
            <person name="Zhang J."/>
            <person name="Zhu Y."/>
            <person name="Du M."/>
            <person name="Zhao Y."/>
            <person name="Schartl M."/>
            <person name="Tang Q."/>
            <person name="Wang J."/>
        </authorList>
    </citation>
    <scope>NUCLEOTIDE SEQUENCE</scope>
</reference>
<reference evidence="8" key="2">
    <citation type="submission" date="2025-08" db="UniProtKB">
        <authorList>
            <consortium name="Ensembl"/>
        </authorList>
    </citation>
    <scope>IDENTIFICATION</scope>
</reference>
<evidence type="ECO:0000256" key="5">
    <source>
        <dbReference type="ARBA" id="ARBA00023136"/>
    </source>
</evidence>
<dbReference type="GO" id="GO:0014069">
    <property type="term" value="C:postsynaptic density"/>
    <property type="evidence" value="ECO:0007669"/>
    <property type="project" value="TreeGrafter"/>
</dbReference>
<evidence type="ECO:0000256" key="3">
    <source>
        <dbReference type="ARBA" id="ARBA00022824"/>
    </source>
</evidence>
<dbReference type="GO" id="GO:0071787">
    <property type="term" value="P:endoplasmic reticulum tubular network formation"/>
    <property type="evidence" value="ECO:0007669"/>
    <property type="project" value="TreeGrafter"/>
</dbReference>
<dbReference type="GeneID" id="103378056"/>
<dbReference type="Ensembl" id="ENSCSET00000012868.1">
    <property type="protein sequence ID" value="ENSCSEP00000012715.1"/>
    <property type="gene ID" value="ENSCSEG00000008206.1"/>
</dbReference>
<feature type="domain" description="Reticulon" evidence="7">
    <location>
        <begin position="5"/>
        <end position="203"/>
    </location>
</feature>
<keyword evidence="9" id="KW-1185">Reference proteome</keyword>
<keyword evidence="2 6" id="KW-0812">Transmembrane</keyword>
<organism evidence="8 9">
    <name type="scientific">Cynoglossus semilaevis</name>
    <name type="common">Tongue sole</name>
    <dbReference type="NCBI Taxonomy" id="244447"/>
    <lineage>
        <taxon>Eukaryota</taxon>
        <taxon>Metazoa</taxon>
        <taxon>Chordata</taxon>
        <taxon>Craniata</taxon>
        <taxon>Vertebrata</taxon>
        <taxon>Euteleostomi</taxon>
        <taxon>Actinopterygii</taxon>
        <taxon>Neopterygii</taxon>
        <taxon>Teleostei</taxon>
        <taxon>Neoteleostei</taxon>
        <taxon>Acanthomorphata</taxon>
        <taxon>Carangaria</taxon>
        <taxon>Pleuronectiformes</taxon>
        <taxon>Pleuronectoidei</taxon>
        <taxon>Cynoglossidae</taxon>
        <taxon>Cynoglossinae</taxon>
        <taxon>Cynoglossus</taxon>
    </lineage>
</organism>
<dbReference type="GeneTree" id="ENSGT00940000167260"/>
<evidence type="ECO:0000256" key="1">
    <source>
        <dbReference type="ARBA" id="ARBA00004477"/>
    </source>
</evidence>
<sequence length="203" mass="22693">MASKVMDLIYWKDTERTGMVLTGIVVGLLTLFQLSIITVVSTASLAVVCITMCVRIYYHVLHALKWGDGLHPFKSYLDMDVTFSGEQAEQYMQKAIVMTLSAVDTLKRLLFVGNLFDSLKFLVLMYLMTFLGALFNGLTLFIISVIALFSLPLFYQQRQEQVDSVIAKIQAQFDNIKDIFERLARGGGPPPDLTPGGAKPKLQ</sequence>
<keyword evidence="4 6" id="KW-1133">Transmembrane helix</keyword>
<evidence type="ECO:0000256" key="2">
    <source>
        <dbReference type="ARBA" id="ARBA00022692"/>
    </source>
</evidence>
<dbReference type="PANTHER" id="PTHR45799:SF7">
    <property type="entry name" value="RETICULON"/>
    <property type="match status" value="1"/>
</dbReference>
<dbReference type="InterPro" id="IPR003388">
    <property type="entry name" value="Reticulon"/>
</dbReference>
<dbReference type="CTD" id="569502"/>
<dbReference type="Pfam" id="PF02453">
    <property type="entry name" value="Reticulon"/>
    <property type="match status" value="1"/>
</dbReference>
<evidence type="ECO:0000256" key="4">
    <source>
        <dbReference type="ARBA" id="ARBA00022989"/>
    </source>
</evidence>
<dbReference type="PANTHER" id="PTHR45799">
    <property type="entry name" value="RETICULON-LIKE PROTEIN"/>
    <property type="match status" value="1"/>
</dbReference>
<evidence type="ECO:0000313" key="8">
    <source>
        <dbReference type="Ensembl" id="ENSCSEP00000012715.1"/>
    </source>
</evidence>
<dbReference type="PROSITE" id="PS50845">
    <property type="entry name" value="RETICULON"/>
    <property type="match status" value="1"/>
</dbReference>
<evidence type="ECO:0000313" key="9">
    <source>
        <dbReference type="Proteomes" id="UP000265120"/>
    </source>
</evidence>
<dbReference type="GO" id="GO:0007420">
    <property type="term" value="P:brain development"/>
    <property type="evidence" value="ECO:0007669"/>
    <property type="project" value="TreeGrafter"/>
</dbReference>
<evidence type="ECO:0000259" key="7">
    <source>
        <dbReference type="PROSITE" id="PS50845"/>
    </source>
</evidence>
<dbReference type="OMA" id="NWGDGEH"/>
<dbReference type="InterPro" id="IPR046964">
    <property type="entry name" value="RTN1-4"/>
</dbReference>
<keyword evidence="3 6" id="KW-0256">Endoplasmic reticulum</keyword>
<evidence type="ECO:0000256" key="6">
    <source>
        <dbReference type="RuleBase" id="RU210713"/>
    </source>
</evidence>
<comment type="subcellular location">
    <subcellularLocation>
        <location evidence="1 6">Endoplasmic reticulum membrane</location>
        <topology evidence="1 6">Multi-pass membrane protein</topology>
    </subcellularLocation>
</comment>
<proteinExistence type="predicted"/>
<dbReference type="RefSeq" id="XP_024910697.1">
    <property type="nucleotide sequence ID" value="XM_025054929.1"/>
</dbReference>
<reference evidence="8" key="3">
    <citation type="submission" date="2025-09" db="UniProtKB">
        <authorList>
            <consortium name="Ensembl"/>
        </authorList>
    </citation>
    <scope>IDENTIFICATION</scope>
</reference>
<dbReference type="AlphaFoldDB" id="A0A3P8VJV1"/>
<protein>
    <recommendedName>
        <fullName evidence="6">Reticulon</fullName>
    </recommendedName>
</protein>
<dbReference type="GO" id="GO:0005789">
    <property type="term" value="C:endoplasmic reticulum membrane"/>
    <property type="evidence" value="ECO:0007669"/>
    <property type="project" value="UniProtKB-SubCell"/>
</dbReference>
<feature type="transmembrane region" description="Helical" evidence="6">
    <location>
        <begin position="134"/>
        <end position="155"/>
    </location>
</feature>
<dbReference type="Proteomes" id="UP000265120">
    <property type="component" value="Chromosome 4"/>
</dbReference>
<name>A0A3P8VJV1_CYNSE</name>
<keyword evidence="5 6" id="KW-0472">Membrane</keyword>
<dbReference type="Gene3D" id="1.20.5.2480">
    <property type="match status" value="1"/>
</dbReference>
<dbReference type="GO" id="GO:0043005">
    <property type="term" value="C:neuron projection"/>
    <property type="evidence" value="ECO:0007669"/>
    <property type="project" value="TreeGrafter"/>
</dbReference>
<dbReference type="GO" id="GO:0030182">
    <property type="term" value="P:neuron differentiation"/>
    <property type="evidence" value="ECO:0007669"/>
    <property type="project" value="TreeGrafter"/>
</dbReference>